<evidence type="ECO:0000313" key="1">
    <source>
        <dbReference type="EMBL" id="CAJ2511431.1"/>
    </source>
</evidence>
<protein>
    <submittedName>
        <fullName evidence="1">Uu.00g070560.m01.CDS01</fullName>
    </submittedName>
</protein>
<sequence>MRKRVSQASMKDRIPKSTSFEFLDYHSHDDPKPGPEISVKSDAFWSYCGPLLSGPEDMPSNLDDWSAASLSSPLLPLLLPFLAFANAFIAQQGLDHYWVTIRATKATGEFDQPRWHTDDLFFSADGSGGLRAPAGEKKKKTPLPTKRRKLDLQTDWKLCTTLLGPSTMFIPSAHQARARETQRTTKRALATDHACTSIRCLGCAATAEAVRSRLADELAPLGRAQAASGACAFFRIGEDGGAVHSEPGMGRGDRIFVNVVPGRRDELGRLMTTWGMGFPRAWWIAPAVPSGREAGLWKY</sequence>
<organism evidence="1 2">
    <name type="scientific">Anthostomella pinea</name>
    <dbReference type="NCBI Taxonomy" id="933095"/>
    <lineage>
        <taxon>Eukaryota</taxon>
        <taxon>Fungi</taxon>
        <taxon>Dikarya</taxon>
        <taxon>Ascomycota</taxon>
        <taxon>Pezizomycotina</taxon>
        <taxon>Sordariomycetes</taxon>
        <taxon>Xylariomycetidae</taxon>
        <taxon>Xylariales</taxon>
        <taxon>Xylariaceae</taxon>
        <taxon>Anthostomella</taxon>
    </lineage>
</organism>
<proteinExistence type="predicted"/>
<evidence type="ECO:0000313" key="2">
    <source>
        <dbReference type="Proteomes" id="UP001295740"/>
    </source>
</evidence>
<gene>
    <name evidence="1" type="ORF">KHLLAP_LOCUS11899</name>
</gene>
<dbReference type="Proteomes" id="UP001295740">
    <property type="component" value="Unassembled WGS sequence"/>
</dbReference>
<dbReference type="EMBL" id="CAUWAG010000018">
    <property type="protein sequence ID" value="CAJ2511431.1"/>
    <property type="molecule type" value="Genomic_DNA"/>
</dbReference>
<keyword evidence="2" id="KW-1185">Reference proteome</keyword>
<name>A0AAI8VUR4_9PEZI</name>
<dbReference type="AlphaFoldDB" id="A0AAI8VUR4"/>
<reference evidence="1" key="1">
    <citation type="submission" date="2023-10" db="EMBL/GenBank/DDBJ databases">
        <authorList>
            <person name="Hackl T."/>
        </authorList>
    </citation>
    <scope>NUCLEOTIDE SEQUENCE</scope>
</reference>
<accession>A0AAI8VUR4</accession>
<comment type="caution">
    <text evidence="1">The sequence shown here is derived from an EMBL/GenBank/DDBJ whole genome shotgun (WGS) entry which is preliminary data.</text>
</comment>